<dbReference type="EMBL" id="CP000545">
    <property type="protein sequence ID" value="ABN00396.2"/>
    <property type="molecule type" value="Genomic_DNA"/>
</dbReference>
<dbReference type="HOGENOM" id="CLU_3059352_0_0_4"/>
<name>A2RZR5_BURM9</name>
<evidence type="ECO:0000313" key="3">
    <source>
        <dbReference type="Proteomes" id="UP000002283"/>
    </source>
</evidence>
<evidence type="ECO:0000313" key="2">
    <source>
        <dbReference type="EMBL" id="ABN00396.2"/>
    </source>
</evidence>
<feature type="compositionally biased region" description="Low complexity" evidence="1">
    <location>
        <begin position="40"/>
        <end position="53"/>
    </location>
</feature>
<dbReference type="Proteomes" id="UP000002283">
    <property type="component" value="Chromosome II"/>
</dbReference>
<gene>
    <name evidence="2" type="ordered locus">BMA10229_1382</name>
</gene>
<reference evidence="2 3" key="1">
    <citation type="submission" date="2007-01" db="EMBL/GenBank/DDBJ databases">
        <authorList>
            <person name="DeShazer D."/>
            <person name="Woods D.E."/>
            <person name="Nierman W.C."/>
        </authorList>
    </citation>
    <scope>NUCLEOTIDE SEQUENCE [LARGE SCALE GENOMIC DNA]</scope>
    <source>
        <strain evidence="2 3">NCTC 10229</strain>
    </source>
</reference>
<feature type="region of interest" description="Disordered" evidence="1">
    <location>
        <begin position="32"/>
        <end position="53"/>
    </location>
</feature>
<organism evidence="2 3">
    <name type="scientific">Burkholderia mallei (strain NCTC 10229)</name>
    <dbReference type="NCBI Taxonomy" id="412022"/>
    <lineage>
        <taxon>Bacteria</taxon>
        <taxon>Pseudomonadati</taxon>
        <taxon>Pseudomonadota</taxon>
        <taxon>Betaproteobacteria</taxon>
        <taxon>Burkholderiales</taxon>
        <taxon>Burkholderiaceae</taxon>
        <taxon>Burkholderia</taxon>
        <taxon>pseudomallei group</taxon>
    </lineage>
</organism>
<proteinExistence type="predicted"/>
<feature type="region of interest" description="Disordered" evidence="1">
    <location>
        <begin position="1"/>
        <end position="20"/>
    </location>
</feature>
<evidence type="ECO:0000256" key="1">
    <source>
        <dbReference type="SAM" id="MobiDB-lite"/>
    </source>
</evidence>
<dbReference type="AlphaFoldDB" id="A2RZR5"/>
<accession>A2RZR5</accession>
<protein>
    <submittedName>
        <fullName evidence="2">Uncharacterized protein</fullName>
    </submittedName>
</protein>
<sequence length="53" mass="5438">MRRRQAKGAGGAARDGEASARRFGSLASACVDRPRARSCAPATARRPALPAAS</sequence>
<dbReference type="KEGG" id="bml:BMA10229_1382"/>